<dbReference type="InterPro" id="IPR058840">
    <property type="entry name" value="AAA_SelU"/>
</dbReference>
<dbReference type="NCBIfam" id="NF008750">
    <property type="entry name" value="PRK11784.1-2"/>
    <property type="match status" value="1"/>
</dbReference>
<reference evidence="4 5" key="1">
    <citation type="journal article" date="2018" name="ISME J.">
        <title>Endosymbiont genomes yield clues of tubeworm success.</title>
        <authorList>
            <person name="Li Y."/>
            <person name="Liles M.R."/>
            <person name="Halanych K.M."/>
        </authorList>
    </citation>
    <scope>NUCLEOTIDE SEQUENCE [LARGE SCALE GENOMIC DNA]</scope>
    <source>
        <strain evidence="4">A1464</strain>
    </source>
</reference>
<dbReference type="GO" id="GO:0002098">
    <property type="term" value="P:tRNA wobble uridine modification"/>
    <property type="evidence" value="ECO:0007669"/>
    <property type="project" value="UniProtKB-UniRule"/>
</dbReference>
<dbReference type="EMBL" id="QFXC01000011">
    <property type="protein sequence ID" value="RDH82697.1"/>
    <property type="molecule type" value="Genomic_DNA"/>
</dbReference>
<comment type="function">
    <text evidence="2">Involved in the post-transcriptional modification of the uridine at the wobble position (U34) of tRNA(Lys), tRNA(Glu) and tRNA(Gln). Catalyzes the conversion of 2-thiouridine (S2U-RNA) to 2-selenouridine (Se2U-RNA). Acts in a two-step process involving geranylation of 2-thiouridine (S2U) to S-geranyl-2-thiouridine (geS2U) and subsequent selenation of the latter derivative to 2-selenouridine (Se2U) in the tRNA chain.</text>
</comment>
<dbReference type="HAMAP" id="MF_01622">
    <property type="entry name" value="tRNA_sel_U_synth"/>
    <property type="match status" value="1"/>
</dbReference>
<comment type="catalytic activity">
    <reaction evidence="2">
        <text>5-methylaminomethyl-2-thiouridine(34) in tRNA + (2E)-geranyl diphosphate = 5-methylaminomethyl-S-(2E)-geranyl-thiouridine(34) in tRNA + diphosphate</text>
        <dbReference type="Rhea" id="RHEA:14085"/>
        <dbReference type="Rhea" id="RHEA-COMP:10195"/>
        <dbReference type="Rhea" id="RHEA-COMP:14654"/>
        <dbReference type="ChEBI" id="CHEBI:33019"/>
        <dbReference type="ChEBI" id="CHEBI:58057"/>
        <dbReference type="ChEBI" id="CHEBI:74455"/>
        <dbReference type="ChEBI" id="CHEBI:140632"/>
    </reaction>
</comment>
<dbReference type="NCBIfam" id="TIGR03167">
    <property type="entry name" value="tRNA_sel_U_synt"/>
    <property type="match status" value="1"/>
</dbReference>
<dbReference type="PANTHER" id="PTHR30401:SF0">
    <property type="entry name" value="TRNA 2-SELENOURIDINE SYNTHASE"/>
    <property type="match status" value="1"/>
</dbReference>
<dbReference type="InterPro" id="IPR027417">
    <property type="entry name" value="P-loop_NTPase"/>
</dbReference>
<evidence type="ECO:0000256" key="2">
    <source>
        <dbReference type="HAMAP-Rule" id="MF_01622"/>
    </source>
</evidence>
<dbReference type="Gene3D" id="3.40.250.10">
    <property type="entry name" value="Rhodanese-like domain"/>
    <property type="match status" value="1"/>
</dbReference>
<dbReference type="NCBIfam" id="NF008751">
    <property type="entry name" value="PRK11784.1-3"/>
    <property type="match status" value="1"/>
</dbReference>
<protein>
    <recommendedName>
        <fullName evidence="2">tRNA 2-selenouridine synthase</fullName>
        <ecNumber evidence="2">2.9.1.3</ecNumber>
    </recommendedName>
</protein>
<comment type="catalytic activity">
    <reaction evidence="2">
        <text>5-methylaminomethyl-2-(Se-phospho)selenouridine(34) in tRNA + H2O = 5-methylaminomethyl-2-selenouridine(34) in tRNA + phosphate</text>
        <dbReference type="Rhea" id="RHEA:60176"/>
        <dbReference type="Rhea" id="RHEA-COMP:10196"/>
        <dbReference type="Rhea" id="RHEA-COMP:15523"/>
        <dbReference type="ChEBI" id="CHEBI:15377"/>
        <dbReference type="ChEBI" id="CHEBI:43474"/>
        <dbReference type="ChEBI" id="CHEBI:82743"/>
        <dbReference type="ChEBI" id="CHEBI:143702"/>
    </reaction>
</comment>
<dbReference type="InterPro" id="IPR001763">
    <property type="entry name" value="Rhodanese-like_dom"/>
</dbReference>
<keyword evidence="1 2" id="KW-0711">Selenium</keyword>
<sequence>MDLPQIDDYRSLFLNQTPLLDVRAPVEFSQGAFPFAENFPLINDKERETIGIKYKNMGQDEAIKLGHNLVQGDIKEERVNHWQSFFDQYPQGVLYCFRGGMRSKISQQWIYEKTGIIFPRVKGGYKAMRRYLIDELENSVENIQPIMLGGRTGIGKTILLDKLKQQIDLEGLFHHRGSVFGKHVTAQPSQIDIENNLSISLIRHLDNQVSQIVFEDEAPNIGSRRIPEILYNKMQQSPLIQLEATVDERINITFHEYIIEALAEHQQHYGDDAGFEKWSMQLIEAIDKIQRRLGGVRHKQLKSLLTYAIDQQRENNITEFHRDWIKSLLVDYYDPMYDYQFSKKVERVVFKGSHNEVLEFLSDHYHLS</sequence>
<dbReference type="InterPro" id="IPR036873">
    <property type="entry name" value="Rhodanese-like_dom_sf"/>
</dbReference>
<dbReference type="SUPFAM" id="SSF52821">
    <property type="entry name" value="Rhodanese/Cell cycle control phosphatase"/>
    <property type="match status" value="1"/>
</dbReference>
<keyword evidence="5" id="KW-1185">Reference proteome</keyword>
<name>A0A370DEG7_9GAMM</name>
<dbReference type="EC" id="2.9.1.3" evidence="2"/>
<comment type="catalytic activity">
    <reaction evidence="2">
        <text>5-methylaminomethyl-S-(2E)-geranyl-thiouridine(34) in tRNA + selenophosphate + H(+) = 5-methylaminomethyl-2-(Se-phospho)selenouridine(34) in tRNA + (2E)-thiogeraniol</text>
        <dbReference type="Rhea" id="RHEA:60172"/>
        <dbReference type="Rhea" id="RHEA-COMP:14654"/>
        <dbReference type="Rhea" id="RHEA-COMP:15523"/>
        <dbReference type="ChEBI" id="CHEBI:15378"/>
        <dbReference type="ChEBI" id="CHEBI:16144"/>
        <dbReference type="ChEBI" id="CHEBI:140632"/>
        <dbReference type="ChEBI" id="CHEBI:143702"/>
        <dbReference type="ChEBI" id="CHEBI:143703"/>
    </reaction>
</comment>
<proteinExistence type="inferred from homology"/>
<feature type="domain" description="Rhodanese" evidence="3">
    <location>
        <begin position="13"/>
        <end position="137"/>
    </location>
</feature>
<keyword evidence="2" id="KW-0808">Transferase</keyword>
<comment type="catalytic activity">
    <reaction evidence="2">
        <text>5-methylaminomethyl-2-thiouridine(34) in tRNA + selenophosphate + (2E)-geranyl diphosphate + H2O + H(+) = 5-methylaminomethyl-2-selenouridine(34) in tRNA + (2E)-thiogeraniol + phosphate + diphosphate</text>
        <dbReference type="Rhea" id="RHEA:42716"/>
        <dbReference type="Rhea" id="RHEA-COMP:10195"/>
        <dbReference type="Rhea" id="RHEA-COMP:10196"/>
        <dbReference type="ChEBI" id="CHEBI:15377"/>
        <dbReference type="ChEBI" id="CHEBI:15378"/>
        <dbReference type="ChEBI" id="CHEBI:16144"/>
        <dbReference type="ChEBI" id="CHEBI:33019"/>
        <dbReference type="ChEBI" id="CHEBI:43474"/>
        <dbReference type="ChEBI" id="CHEBI:58057"/>
        <dbReference type="ChEBI" id="CHEBI:74455"/>
        <dbReference type="ChEBI" id="CHEBI:82743"/>
        <dbReference type="ChEBI" id="CHEBI:143703"/>
        <dbReference type="EC" id="2.9.1.3"/>
    </reaction>
</comment>
<comment type="caution">
    <text evidence="4">The sequence shown here is derived from an EMBL/GenBank/DDBJ whole genome shotgun (WGS) entry which is preliminary data.</text>
</comment>
<feature type="active site" description="S-selanylcysteine intermediate" evidence="2">
    <location>
        <position position="96"/>
    </location>
</feature>
<dbReference type="Pfam" id="PF26341">
    <property type="entry name" value="AAA_SelU"/>
    <property type="match status" value="1"/>
</dbReference>
<comment type="subunit">
    <text evidence="2">Monomer.</text>
</comment>
<dbReference type="SUPFAM" id="SSF52540">
    <property type="entry name" value="P-loop containing nucleoside triphosphate hydrolases"/>
    <property type="match status" value="1"/>
</dbReference>
<dbReference type="PROSITE" id="PS50206">
    <property type="entry name" value="RHODANESE_3"/>
    <property type="match status" value="1"/>
</dbReference>
<gene>
    <name evidence="2" type="primary">selU</name>
    <name evidence="4" type="ORF">DIZ80_10480</name>
</gene>
<dbReference type="AlphaFoldDB" id="A0A370DEG7"/>
<dbReference type="InterPro" id="IPR017582">
    <property type="entry name" value="SelU"/>
</dbReference>
<evidence type="ECO:0000256" key="1">
    <source>
        <dbReference type="ARBA" id="ARBA00023266"/>
    </source>
</evidence>
<evidence type="ECO:0000259" key="3">
    <source>
        <dbReference type="PROSITE" id="PS50206"/>
    </source>
</evidence>
<dbReference type="PANTHER" id="PTHR30401">
    <property type="entry name" value="TRNA 2-SELENOURIDINE SYNTHASE"/>
    <property type="match status" value="1"/>
</dbReference>
<accession>A0A370DEG7</accession>
<dbReference type="GO" id="GO:0016765">
    <property type="term" value="F:transferase activity, transferring alkyl or aryl (other than methyl) groups"/>
    <property type="evidence" value="ECO:0007669"/>
    <property type="project" value="UniProtKB-UniRule"/>
</dbReference>
<evidence type="ECO:0000313" key="5">
    <source>
        <dbReference type="Proteomes" id="UP000254266"/>
    </source>
</evidence>
<dbReference type="GO" id="GO:0043828">
    <property type="term" value="F:tRNA 2-selenouridine synthase activity"/>
    <property type="evidence" value="ECO:0007669"/>
    <property type="project" value="UniProtKB-EC"/>
</dbReference>
<evidence type="ECO:0000313" key="4">
    <source>
        <dbReference type="EMBL" id="RDH82697.1"/>
    </source>
</evidence>
<dbReference type="Proteomes" id="UP000254266">
    <property type="component" value="Unassembled WGS sequence"/>
</dbReference>
<organism evidence="4 5">
    <name type="scientific">endosymbiont of Galathealinum brachiosum</name>
    <dbReference type="NCBI Taxonomy" id="2200906"/>
    <lineage>
        <taxon>Bacteria</taxon>
        <taxon>Pseudomonadati</taxon>
        <taxon>Pseudomonadota</taxon>
        <taxon>Gammaproteobacteria</taxon>
        <taxon>sulfur-oxidizing symbionts</taxon>
    </lineage>
</organism>
<comment type="similarity">
    <text evidence="2">Belongs to the SelU family.</text>
</comment>